<evidence type="ECO:0000313" key="3">
    <source>
        <dbReference type="Proteomes" id="UP000283269"/>
    </source>
</evidence>
<dbReference type="EMBL" id="NHYD01002181">
    <property type="protein sequence ID" value="PPQ88001.1"/>
    <property type="molecule type" value="Genomic_DNA"/>
</dbReference>
<comment type="similarity">
    <text evidence="1">Belongs to the MDM20/NAA25 family.</text>
</comment>
<gene>
    <name evidence="2" type="ORF">CVT25_001080</name>
</gene>
<dbReference type="Proteomes" id="UP000283269">
    <property type="component" value="Unassembled WGS sequence"/>
</dbReference>
<dbReference type="Pfam" id="PF09797">
    <property type="entry name" value="NatB_MDM20"/>
    <property type="match status" value="1"/>
</dbReference>
<dbReference type="OrthoDB" id="1874341at2759"/>
<dbReference type="FunCoup" id="A0A409XB79">
    <property type="interactions" value="600"/>
</dbReference>
<protein>
    <submittedName>
        <fullName evidence="2">Uncharacterized protein</fullName>
    </submittedName>
</protein>
<dbReference type="STRING" id="93625.A0A409XB79"/>
<comment type="caution">
    <text evidence="2">The sequence shown here is derived from an EMBL/GenBank/DDBJ whole genome shotgun (WGS) entry which is preliminary data.</text>
</comment>
<dbReference type="InterPro" id="IPR019183">
    <property type="entry name" value="NAA25_NatB_aux_su"/>
</dbReference>
<dbReference type="InParanoid" id="A0A409XB79"/>
<evidence type="ECO:0000256" key="1">
    <source>
        <dbReference type="ARBA" id="ARBA00006298"/>
    </source>
</evidence>
<proteinExistence type="inferred from homology"/>
<accession>A0A409XB79</accession>
<dbReference type="PANTHER" id="PTHR22767:SF3">
    <property type="entry name" value="N-ALPHA-ACETYLTRANSFERASE 25, NATB AUXILIARY SUBUNIT"/>
    <property type="match status" value="1"/>
</dbReference>
<reference evidence="2 3" key="1">
    <citation type="journal article" date="2018" name="Evol. Lett.">
        <title>Horizontal gene cluster transfer increased hallucinogenic mushroom diversity.</title>
        <authorList>
            <person name="Reynolds H.T."/>
            <person name="Vijayakumar V."/>
            <person name="Gluck-Thaler E."/>
            <person name="Korotkin H.B."/>
            <person name="Matheny P.B."/>
            <person name="Slot J.C."/>
        </authorList>
    </citation>
    <scope>NUCLEOTIDE SEQUENCE [LARGE SCALE GENOMIC DNA]</scope>
    <source>
        <strain evidence="2 3">2631</strain>
    </source>
</reference>
<dbReference type="AlphaFoldDB" id="A0A409XB79"/>
<dbReference type="Gene3D" id="1.25.40.1040">
    <property type="match status" value="1"/>
</dbReference>
<dbReference type="InterPro" id="IPR011990">
    <property type="entry name" value="TPR-like_helical_dom_sf"/>
</dbReference>
<evidence type="ECO:0000313" key="2">
    <source>
        <dbReference type="EMBL" id="PPQ88001.1"/>
    </source>
</evidence>
<sequence length="874" mass="99115">MSAAALDRQIKPIYDALDTGSNKSAIVACNKLLKKHPKNELIKSLKALALIRSQKVEESLVLCDEVLELKPTDDGVLTALMHVLRGLGRHNDMVTMFEEAFKKQPTNEDLGAQTFFANVRANHWKSAHQVGSISRSRIFLSYIISQVATRMYKQFQEERYLYWSVISAMQQAKDASTLPTMRPILYKLAHRLIASSPTPSYVNAERFHLHLSILRELELYEEADKLIESDVGKSICATNLACDEVRREIMIRQGRVQQEAERAEQLITEKKDRNWLEFLAVLDGALPNTTPLKVAEAEARDKVTHAQELFIKIAEEDGLKDRSAQLALLELEKRALLHGLSQDSTKMVSLLNRYFEKFGDKACCFEDLKPFVTLEKEYLAQITSFLEAVPTAFTTVSELRRLINSFKLIRYTHTESDITVEKELARVNAYTRYYFESLTLGAGLPSTELQPADDFALLAANAFVALWKLSGNDNHLMDATYLLEFALTKSKQSFLTRLILIRLYRLLGAPALALEHYRAMRIKQVQNDTLSHLILSRASTFSLASTGDITLSTECLESTQIYLSNSQETGDFVVRAFTSEKYSQIPEFIIFEERLDNSLQRDTVKLEHLRMRVAHEPITSDLIDMELIELKFIFDRTHFDNRDFEILPNYQPKASQGLNEQTLLFGKPEGSKWLSCFLKVYIRAFQQASDLDDTVEEKLLIGDRPKKTVEYEKGLTLRDRLLQRDPEDLKSPPAVTDAPEVVVEYFDGVKLRVQEVQKNSSPSELLHVATLAQEAFLLLVAETLRFKSPSVVKINKLSALVVTFKGLRTTALSVLQDISAELIQRGKTDGASEARNALIDHDFIFTNAKKVSDARRKVLDGIGNGITRIRTAYV</sequence>
<dbReference type="GO" id="GO:0031416">
    <property type="term" value="C:NatB complex"/>
    <property type="evidence" value="ECO:0007669"/>
    <property type="project" value="TreeGrafter"/>
</dbReference>
<organism evidence="2 3">
    <name type="scientific">Psilocybe cyanescens</name>
    <dbReference type="NCBI Taxonomy" id="93625"/>
    <lineage>
        <taxon>Eukaryota</taxon>
        <taxon>Fungi</taxon>
        <taxon>Dikarya</taxon>
        <taxon>Basidiomycota</taxon>
        <taxon>Agaricomycotina</taxon>
        <taxon>Agaricomycetes</taxon>
        <taxon>Agaricomycetidae</taxon>
        <taxon>Agaricales</taxon>
        <taxon>Agaricineae</taxon>
        <taxon>Strophariaceae</taxon>
        <taxon>Psilocybe</taxon>
    </lineage>
</organism>
<keyword evidence="3" id="KW-1185">Reference proteome</keyword>
<name>A0A409XB79_PSICY</name>
<dbReference type="SUPFAM" id="SSF48452">
    <property type="entry name" value="TPR-like"/>
    <property type="match status" value="1"/>
</dbReference>
<dbReference type="PANTHER" id="PTHR22767">
    <property type="entry name" value="N-TERMINAL ACETYLTRANSFERASE-RELATED"/>
    <property type="match status" value="1"/>
</dbReference>